<dbReference type="SUPFAM" id="SSF51735">
    <property type="entry name" value="NAD(P)-binding Rossmann-fold domains"/>
    <property type="match status" value="1"/>
</dbReference>
<dbReference type="KEGG" id="hyj:FHG12_01725"/>
<dbReference type="OrthoDB" id="9801785at2"/>
<sequence>MKNINRILITGNMGYVGPGVVRHLRQQFPQAELIGYDMGYFAHCLTGVTRLPESRLDRQVFGDVRHLPTELLQGVDAIVHLAAISNDPMGQTYEDVTLEINHQAGIGLARRAKEAGVGAFVFASSCSMYGAGGEGAKTETSDLNPLTAYARSKVASEKDLAPLADDTFTVTCLRFATACGWSDRVRLDLVVNDFVAGAVAGGEINILSDGTPWRPLIHVQDMARAIEWAIGREASNGGNFLAVNAGSDQWNYQVKELAEAVAAAIPGTRVSLNAAAPPDKRSYRVDFSLFRQLAPNHQPQRTLADTITELRDGLLDMGFRDASFRSSQLMRLRVLTALRDSDQLNEDLEWNATSGATAKLQSEAVLETPAASVA</sequence>
<keyword evidence="3" id="KW-1185">Reference proteome</keyword>
<dbReference type="CDD" id="cd08946">
    <property type="entry name" value="SDR_e"/>
    <property type="match status" value="1"/>
</dbReference>
<gene>
    <name evidence="2" type="ORF">FHG12_01725</name>
</gene>
<accession>A0A5B7ZWB8</accession>
<dbReference type="PANTHER" id="PTHR43245:SF23">
    <property type="entry name" value="NAD(P)-BINDING DOMAIN-CONTAINING PROTEIN"/>
    <property type="match status" value="1"/>
</dbReference>
<protein>
    <submittedName>
        <fullName evidence="2">SDR family oxidoreductase</fullName>
    </submittedName>
</protein>
<dbReference type="AlphaFoldDB" id="A0A5B7ZWB8"/>
<evidence type="ECO:0000259" key="1">
    <source>
        <dbReference type="Pfam" id="PF01370"/>
    </source>
</evidence>
<dbReference type="InterPro" id="IPR036291">
    <property type="entry name" value="NAD(P)-bd_dom_sf"/>
</dbReference>
<dbReference type="Proteomes" id="UP000305398">
    <property type="component" value="Chromosome"/>
</dbReference>
<organism evidence="2 3">
    <name type="scientific">Hymenobacter jejuensis</name>
    <dbReference type="NCBI Taxonomy" id="2502781"/>
    <lineage>
        <taxon>Bacteria</taxon>
        <taxon>Pseudomonadati</taxon>
        <taxon>Bacteroidota</taxon>
        <taxon>Cytophagia</taxon>
        <taxon>Cytophagales</taxon>
        <taxon>Hymenobacteraceae</taxon>
        <taxon>Hymenobacter</taxon>
    </lineage>
</organism>
<dbReference type="InterPro" id="IPR001509">
    <property type="entry name" value="Epimerase_deHydtase"/>
</dbReference>
<proteinExistence type="predicted"/>
<feature type="domain" description="NAD-dependent epimerase/dehydratase" evidence="1">
    <location>
        <begin position="7"/>
        <end position="235"/>
    </location>
</feature>
<evidence type="ECO:0000313" key="2">
    <source>
        <dbReference type="EMBL" id="QDA58895.1"/>
    </source>
</evidence>
<dbReference type="EMBL" id="CP040896">
    <property type="protein sequence ID" value="QDA58895.1"/>
    <property type="molecule type" value="Genomic_DNA"/>
</dbReference>
<dbReference type="PANTHER" id="PTHR43245">
    <property type="entry name" value="BIFUNCTIONAL POLYMYXIN RESISTANCE PROTEIN ARNA"/>
    <property type="match status" value="1"/>
</dbReference>
<name>A0A5B7ZWB8_9BACT</name>
<dbReference type="Gene3D" id="3.40.50.720">
    <property type="entry name" value="NAD(P)-binding Rossmann-like Domain"/>
    <property type="match status" value="1"/>
</dbReference>
<reference evidence="2 3" key="1">
    <citation type="submission" date="2019-06" db="EMBL/GenBank/DDBJ databases">
        <authorList>
            <person name="Srinivasan S."/>
        </authorList>
    </citation>
    <scope>NUCLEOTIDE SEQUENCE [LARGE SCALE GENOMIC DNA]</scope>
    <source>
        <strain evidence="2 3">17J68-5</strain>
    </source>
</reference>
<dbReference type="Pfam" id="PF01370">
    <property type="entry name" value="Epimerase"/>
    <property type="match status" value="1"/>
</dbReference>
<dbReference type="InterPro" id="IPR050177">
    <property type="entry name" value="Lipid_A_modif_metabolic_enz"/>
</dbReference>
<evidence type="ECO:0000313" key="3">
    <source>
        <dbReference type="Proteomes" id="UP000305398"/>
    </source>
</evidence>
<dbReference type="RefSeq" id="WP_139513965.1">
    <property type="nucleotide sequence ID" value="NZ_CP040896.1"/>
</dbReference>